<proteinExistence type="predicted"/>
<dbReference type="Pfam" id="PF22187">
    <property type="entry name" value="DUF6946"/>
    <property type="match status" value="1"/>
</dbReference>
<organism evidence="2 3">
    <name type="scientific">Banduia mediterranea</name>
    <dbReference type="NCBI Taxonomy" id="3075609"/>
    <lineage>
        <taxon>Bacteria</taxon>
        <taxon>Pseudomonadati</taxon>
        <taxon>Pseudomonadota</taxon>
        <taxon>Gammaproteobacteria</taxon>
        <taxon>Nevskiales</taxon>
        <taxon>Algiphilaceae</taxon>
        <taxon>Banduia</taxon>
    </lineage>
</organism>
<keyword evidence="3" id="KW-1185">Reference proteome</keyword>
<name>A0ABU2WNU0_9GAMM</name>
<accession>A0ABU2WNU0</accession>
<reference evidence="2 3" key="1">
    <citation type="submission" date="2023-09" db="EMBL/GenBank/DDBJ databases">
        <authorList>
            <person name="Rey-Velasco X."/>
        </authorList>
    </citation>
    <scope>NUCLEOTIDE SEQUENCE [LARGE SCALE GENOMIC DNA]</scope>
    <source>
        <strain evidence="2 3">W345</strain>
    </source>
</reference>
<comment type="caution">
    <text evidence="2">The sequence shown here is derived from an EMBL/GenBank/DDBJ whole genome shotgun (WGS) entry which is preliminary data.</text>
</comment>
<sequence length="93" mass="10571">MLGLNNELPDDVHYQLVHRTASAVIEAQRFGAHAAVMLVHSFSPENRWFEEFLKFAEAFGVRPEVGRLARTSAQNRLPLDLGWVHGDERFLLA</sequence>
<feature type="domain" description="DUF6946" evidence="1">
    <location>
        <begin position="1"/>
        <end position="87"/>
    </location>
</feature>
<evidence type="ECO:0000313" key="2">
    <source>
        <dbReference type="EMBL" id="MDT0499259.1"/>
    </source>
</evidence>
<evidence type="ECO:0000259" key="1">
    <source>
        <dbReference type="Pfam" id="PF22187"/>
    </source>
</evidence>
<gene>
    <name evidence="2" type="ORF">RM530_18110</name>
</gene>
<dbReference type="InterPro" id="IPR054024">
    <property type="entry name" value="DUF6946"/>
</dbReference>
<evidence type="ECO:0000313" key="3">
    <source>
        <dbReference type="Proteomes" id="UP001254608"/>
    </source>
</evidence>
<dbReference type="Proteomes" id="UP001254608">
    <property type="component" value="Unassembled WGS sequence"/>
</dbReference>
<dbReference type="EMBL" id="JAVRIC010000045">
    <property type="protein sequence ID" value="MDT0499259.1"/>
    <property type="molecule type" value="Genomic_DNA"/>
</dbReference>
<protein>
    <recommendedName>
        <fullName evidence="1">DUF6946 domain-containing protein</fullName>
    </recommendedName>
</protein>